<reference evidence="9" key="2">
    <citation type="submission" date="2016-11" db="EMBL/GenBank/DDBJ databases">
        <authorList>
            <person name="Jaros S."/>
            <person name="Januszkiewicz K."/>
            <person name="Wedrychowicz H."/>
        </authorList>
    </citation>
    <scope>NUCLEOTIDE SEQUENCE [LARGE SCALE GENOMIC DNA]</scope>
    <source>
        <strain evidence="9">DSM 19859</strain>
    </source>
</reference>
<reference evidence="10" key="1">
    <citation type="submission" date="2016-11" db="EMBL/GenBank/DDBJ databases">
        <authorList>
            <person name="Varghese N."/>
            <person name="Submissions S."/>
        </authorList>
    </citation>
    <scope>NUCLEOTIDE SEQUENCE [LARGE SCALE GENOMIC DNA]</scope>
    <source>
        <strain evidence="10">DSM 19859</strain>
    </source>
</reference>
<dbReference type="RefSeq" id="WP_072982407.1">
    <property type="nucleotide sequence ID" value="NZ_FQXT01000003.1"/>
</dbReference>
<dbReference type="EMBL" id="FQXT01000003">
    <property type="protein sequence ID" value="SHI05338.1"/>
    <property type="molecule type" value="Genomic_DNA"/>
</dbReference>
<evidence type="ECO:0000256" key="5">
    <source>
        <dbReference type="ARBA" id="ARBA00023239"/>
    </source>
</evidence>
<reference evidence="8 11" key="3">
    <citation type="submission" date="2018-07" db="EMBL/GenBank/DDBJ databases">
        <title>Leeuwenhoekiella genomics.</title>
        <authorList>
            <person name="Tahon G."/>
            <person name="Willems A."/>
        </authorList>
    </citation>
    <scope>NUCLEOTIDE SEQUENCE [LARGE SCALE GENOMIC DNA]</scope>
    <source>
        <strain evidence="8 11">LMG 24856</strain>
    </source>
</reference>
<comment type="function">
    <text evidence="7">Functions as a peptidoglycan terminase that cleaves nascent peptidoglycan strands endolytically to terminate their elongation.</text>
</comment>
<dbReference type="STRING" id="573501.SAMN04487999_1830"/>
<dbReference type="OrthoDB" id="9814591at2"/>
<evidence type="ECO:0000313" key="9">
    <source>
        <dbReference type="EMBL" id="SHI05338.1"/>
    </source>
</evidence>
<evidence type="ECO:0000256" key="7">
    <source>
        <dbReference type="HAMAP-Rule" id="MF_02065"/>
    </source>
</evidence>
<keyword evidence="3 7" id="KW-1133">Transmembrane helix</keyword>
<comment type="subcellular location">
    <subcellularLocation>
        <location evidence="7">Cell membrane</location>
        <topology evidence="7">Single-pass membrane protein</topology>
    </subcellularLocation>
</comment>
<dbReference type="EMBL" id="QOVN01000002">
    <property type="protein sequence ID" value="RXG30375.1"/>
    <property type="molecule type" value="Genomic_DNA"/>
</dbReference>
<organism evidence="9 10">
    <name type="scientific">Leeuwenhoekiella palythoae</name>
    <dbReference type="NCBI Taxonomy" id="573501"/>
    <lineage>
        <taxon>Bacteria</taxon>
        <taxon>Pseudomonadati</taxon>
        <taxon>Bacteroidota</taxon>
        <taxon>Flavobacteriia</taxon>
        <taxon>Flavobacteriales</taxon>
        <taxon>Flavobacteriaceae</taxon>
        <taxon>Leeuwenhoekiella</taxon>
    </lineage>
</organism>
<comment type="similarity">
    <text evidence="7">Belongs to the transglycosylase MltG family.</text>
</comment>
<dbReference type="Proteomes" id="UP000184240">
    <property type="component" value="Unassembled WGS sequence"/>
</dbReference>
<dbReference type="HAMAP" id="MF_02065">
    <property type="entry name" value="MltG"/>
    <property type="match status" value="1"/>
</dbReference>
<keyword evidence="6 7" id="KW-0961">Cell wall biogenesis/degradation</keyword>
<evidence type="ECO:0000313" key="11">
    <source>
        <dbReference type="Proteomes" id="UP000290037"/>
    </source>
</evidence>
<evidence type="ECO:0000313" key="8">
    <source>
        <dbReference type="EMBL" id="RXG30375.1"/>
    </source>
</evidence>
<dbReference type="GO" id="GO:0008932">
    <property type="term" value="F:lytic endotransglycosylase activity"/>
    <property type="evidence" value="ECO:0007669"/>
    <property type="project" value="UniProtKB-UniRule"/>
</dbReference>
<evidence type="ECO:0000256" key="4">
    <source>
        <dbReference type="ARBA" id="ARBA00023136"/>
    </source>
</evidence>
<keyword evidence="11" id="KW-1185">Reference proteome</keyword>
<evidence type="ECO:0000313" key="10">
    <source>
        <dbReference type="Proteomes" id="UP000184240"/>
    </source>
</evidence>
<dbReference type="GO" id="GO:0005886">
    <property type="term" value="C:plasma membrane"/>
    <property type="evidence" value="ECO:0007669"/>
    <property type="project" value="UniProtKB-SubCell"/>
</dbReference>
<dbReference type="GO" id="GO:0009252">
    <property type="term" value="P:peptidoglycan biosynthetic process"/>
    <property type="evidence" value="ECO:0007669"/>
    <property type="project" value="UniProtKB-UniRule"/>
</dbReference>
<dbReference type="Gene3D" id="3.30.160.60">
    <property type="entry name" value="Classic Zinc Finger"/>
    <property type="match status" value="1"/>
</dbReference>
<dbReference type="CDD" id="cd08010">
    <property type="entry name" value="MltG_like"/>
    <property type="match status" value="1"/>
</dbReference>
<evidence type="ECO:0000256" key="3">
    <source>
        <dbReference type="ARBA" id="ARBA00022989"/>
    </source>
</evidence>
<keyword evidence="1 7" id="KW-1003">Cell membrane</keyword>
<protein>
    <recommendedName>
        <fullName evidence="7">Endolytic murein transglycosylase</fullName>
        <ecNumber evidence="7">4.2.2.29</ecNumber>
    </recommendedName>
    <alternativeName>
        <fullName evidence="7">Peptidoglycan lytic transglycosylase</fullName>
    </alternativeName>
    <alternativeName>
        <fullName evidence="7">Peptidoglycan polymerization terminase</fullName>
    </alternativeName>
</protein>
<dbReference type="EC" id="4.2.2.29" evidence="7"/>
<gene>
    <name evidence="7" type="primary">mltG</name>
    <name evidence="8" type="ORF">DSM01_1125</name>
    <name evidence="9" type="ORF">SAMN04487999_1830</name>
</gene>
<dbReference type="Proteomes" id="UP000290037">
    <property type="component" value="Unassembled WGS sequence"/>
</dbReference>
<feature type="transmembrane region" description="Helical" evidence="7">
    <location>
        <begin position="7"/>
        <end position="26"/>
    </location>
</feature>
<evidence type="ECO:0000256" key="2">
    <source>
        <dbReference type="ARBA" id="ARBA00022692"/>
    </source>
</evidence>
<name>A0A1M5Y0K5_9FLAO</name>
<dbReference type="Pfam" id="PF02618">
    <property type="entry name" value="YceG"/>
    <property type="match status" value="1"/>
</dbReference>
<feature type="site" description="Important for catalytic activity" evidence="7">
    <location>
        <position position="216"/>
    </location>
</feature>
<keyword evidence="5 7" id="KW-0456">Lyase</keyword>
<dbReference type="PANTHER" id="PTHR30518:SF2">
    <property type="entry name" value="ENDOLYTIC MUREIN TRANSGLYCOSYLASE"/>
    <property type="match status" value="1"/>
</dbReference>
<dbReference type="AlphaFoldDB" id="A0A1M5Y0K5"/>
<proteinExistence type="inferred from homology"/>
<dbReference type="GO" id="GO:0071555">
    <property type="term" value="P:cell wall organization"/>
    <property type="evidence" value="ECO:0007669"/>
    <property type="project" value="UniProtKB-KW"/>
</dbReference>
<dbReference type="PANTHER" id="PTHR30518">
    <property type="entry name" value="ENDOLYTIC MUREIN TRANSGLYCOSYLASE"/>
    <property type="match status" value="1"/>
</dbReference>
<sequence length="347" mass="39465">MYIKKIIAATAVIGMIVGGIFAYTIYGKFFSPNTAFNNEEAHLYVKTDATYSDVRADLEPLIDDIESFDQVAERKGYVSNIKPGHFIIEKGSNNNEIVNAIRSGNIPVKISFNNQERLENLAGRISQQIEADSTALLEAFTDAEFLKANGFSEETALTMYLPNTYELYWNTTAEEYRKRMLTEYDRFWTDARKAKAEAQGLTPKEVYVLASIVQKETAKNDERPRVAGVYLNRLHNGWKLDADPSVIYAVKKQQGDFDQVIKRVLYKDLETDSPYNTYKYGGLPPGPIFMPDLSAINAVLNPESHQYYFFVADVSNPGYHLFAKTVAQHNANRKQYIDWINKQGINR</sequence>
<accession>A0A1M5Y0K5</accession>
<dbReference type="InterPro" id="IPR003770">
    <property type="entry name" value="MLTG-like"/>
</dbReference>
<keyword evidence="2 7" id="KW-0812">Transmembrane</keyword>
<evidence type="ECO:0000256" key="1">
    <source>
        <dbReference type="ARBA" id="ARBA00022475"/>
    </source>
</evidence>
<dbReference type="NCBIfam" id="TIGR00247">
    <property type="entry name" value="endolytic transglycosylase MltG"/>
    <property type="match status" value="1"/>
</dbReference>
<comment type="catalytic activity">
    <reaction evidence="7">
        <text>a peptidoglycan chain = a peptidoglycan chain with N-acetyl-1,6-anhydromuramyl-[peptide] at the reducing end + a peptidoglycan chain with N-acetylglucosamine at the non-reducing end.</text>
        <dbReference type="EC" id="4.2.2.29"/>
    </reaction>
</comment>
<evidence type="ECO:0000256" key="6">
    <source>
        <dbReference type="ARBA" id="ARBA00023316"/>
    </source>
</evidence>
<keyword evidence="4 7" id="KW-0472">Membrane</keyword>